<protein>
    <submittedName>
        <fullName evidence="1 3">Uncharacterized protein</fullName>
    </submittedName>
</protein>
<keyword evidence="2" id="KW-1185">Reference proteome</keyword>
<organism evidence="1">
    <name type="scientific">Eremomyces bilateralis CBS 781.70</name>
    <dbReference type="NCBI Taxonomy" id="1392243"/>
    <lineage>
        <taxon>Eukaryota</taxon>
        <taxon>Fungi</taxon>
        <taxon>Dikarya</taxon>
        <taxon>Ascomycota</taxon>
        <taxon>Pezizomycotina</taxon>
        <taxon>Dothideomycetes</taxon>
        <taxon>Dothideomycetes incertae sedis</taxon>
        <taxon>Eremomycetales</taxon>
        <taxon>Eremomycetaceae</taxon>
        <taxon>Eremomyces</taxon>
    </lineage>
</organism>
<reference evidence="3" key="2">
    <citation type="submission" date="2020-04" db="EMBL/GenBank/DDBJ databases">
        <authorList>
            <consortium name="NCBI Genome Project"/>
        </authorList>
    </citation>
    <scope>NUCLEOTIDE SEQUENCE</scope>
    <source>
        <strain evidence="3">CBS 781.70</strain>
    </source>
</reference>
<reference evidence="1 3" key="1">
    <citation type="submission" date="2020-01" db="EMBL/GenBank/DDBJ databases">
        <authorList>
            <consortium name="DOE Joint Genome Institute"/>
            <person name="Haridas S."/>
            <person name="Albert R."/>
            <person name="Binder M."/>
            <person name="Bloem J."/>
            <person name="Labutti K."/>
            <person name="Salamov A."/>
            <person name="Andreopoulos B."/>
            <person name="Baker S.E."/>
            <person name="Barry K."/>
            <person name="Bills G."/>
            <person name="Bluhm B.H."/>
            <person name="Cannon C."/>
            <person name="Castanera R."/>
            <person name="Culley D.E."/>
            <person name="Daum C."/>
            <person name="Ezra D."/>
            <person name="Gonzalez J.B."/>
            <person name="Henrissat B."/>
            <person name="Kuo A."/>
            <person name="Liang C."/>
            <person name="Lipzen A."/>
            <person name="Lutzoni F."/>
            <person name="Magnuson J."/>
            <person name="Mondo S."/>
            <person name="Nolan M."/>
            <person name="Ohm R."/>
            <person name="Pangilinan J."/>
            <person name="Park H.-J."/>
            <person name="Ramirez L."/>
            <person name="Alfaro M."/>
            <person name="Sun H."/>
            <person name="Tritt A."/>
            <person name="Yoshinaga Y."/>
            <person name="Zwiers L.-H."/>
            <person name="Turgeon B.G."/>
            <person name="Goodwin S.B."/>
            <person name="Spatafora J.W."/>
            <person name="Crous P.W."/>
            <person name="Grigoriev I.V."/>
        </authorList>
    </citation>
    <scope>NUCLEOTIDE SEQUENCE</scope>
    <source>
        <strain evidence="1 3">CBS 781.70</strain>
    </source>
</reference>
<dbReference type="GeneID" id="54423575"/>
<dbReference type="EMBL" id="ML975181">
    <property type="protein sequence ID" value="KAF1808611.1"/>
    <property type="molecule type" value="Genomic_DNA"/>
</dbReference>
<evidence type="ECO:0000313" key="2">
    <source>
        <dbReference type="Proteomes" id="UP000504638"/>
    </source>
</evidence>
<dbReference type="AlphaFoldDB" id="A0A6G1FSF1"/>
<name>A0A6G1FSF1_9PEZI</name>
<accession>A0A6G1FSF1</accession>
<dbReference type="RefSeq" id="XP_033530242.1">
    <property type="nucleotide sequence ID" value="XM_033683005.1"/>
</dbReference>
<sequence>MFCFEEFVDHGKWAKKSKLGEVGVQFQSFTVYSEICVGDKHFEFARTGSNIHQPPAGEMGGVDVRHTLSTSSLQHGPQFMHTTFGMLRMEDIHVKARPFRMSVRLTCLEMSIGSLCSLRNLWGMFSGGVGDNSIPAVDRILYPVKGSHRLLIPSSP</sequence>
<reference evidence="3" key="3">
    <citation type="submission" date="2025-04" db="UniProtKB">
        <authorList>
            <consortium name="RefSeq"/>
        </authorList>
    </citation>
    <scope>IDENTIFICATION</scope>
    <source>
        <strain evidence="3">CBS 781.70</strain>
    </source>
</reference>
<evidence type="ECO:0000313" key="1">
    <source>
        <dbReference type="EMBL" id="KAF1808611.1"/>
    </source>
</evidence>
<dbReference type="Proteomes" id="UP000504638">
    <property type="component" value="Unplaced"/>
</dbReference>
<gene>
    <name evidence="1 3" type="ORF">P152DRAFT_517387</name>
</gene>
<evidence type="ECO:0000313" key="3">
    <source>
        <dbReference type="RefSeq" id="XP_033530242.1"/>
    </source>
</evidence>
<proteinExistence type="predicted"/>